<organism evidence="3">
    <name type="scientific">mine drainage metagenome</name>
    <dbReference type="NCBI Taxonomy" id="410659"/>
    <lineage>
        <taxon>unclassified sequences</taxon>
        <taxon>metagenomes</taxon>
        <taxon>ecological metagenomes</taxon>
    </lineage>
</organism>
<sequence>MRRILMLCLLSVLADNAAAVSIQHWQLANGAQVYFVENHDLPMLDVSVDFPAGSAYDPAHQAGLASLTQRMLDQGAGGLSDTQIAEALANVGAQLSGHFDADRAGIVLRTLTRADDADPALKIMSKVLEQPVFAEPVVERERARVIDDLVASEGQPQSLAAVAFQELVFAGQPYGHRKNGNIDSVKALNSADLKSFYRSHYSARAAVIALTGDVTRAQANQIAGQLTANLPSASLAASTAIAPVPALQRAVMKRIVFPSQQSQILIGQPGVARGDPDYFALYVGNYVLGGGGFDSRLMHEVREKRGLTYSVYSYFMPMRQAGAFQIGLQTRADKTAQALAVTQQTLADFVAQGVTAAELTQAQHSIIGGFPLRIDSNQKLLEYLAMIGFYQLPLNYLDIFPDKVAAVTAEQIKLAFQTHIHPDRMVTVVVGNAPAQPSNSKSDGATK</sequence>
<feature type="domain" description="Peptidase M16 C-terminal" evidence="2">
    <location>
        <begin position="188"/>
        <end position="364"/>
    </location>
</feature>
<evidence type="ECO:0000259" key="2">
    <source>
        <dbReference type="Pfam" id="PF05193"/>
    </source>
</evidence>
<dbReference type="InterPro" id="IPR007863">
    <property type="entry name" value="Peptidase_M16_C"/>
</dbReference>
<dbReference type="PANTHER" id="PTHR11851:SF224">
    <property type="entry name" value="PROCESSING PROTEASE"/>
    <property type="match status" value="1"/>
</dbReference>
<dbReference type="AlphaFoldDB" id="E6QSK5"/>
<dbReference type="Pfam" id="PF05193">
    <property type="entry name" value="Peptidase_M16_C"/>
    <property type="match status" value="1"/>
</dbReference>
<dbReference type="InterPro" id="IPR050361">
    <property type="entry name" value="MPP/UQCRC_Complex"/>
</dbReference>
<protein>
    <submittedName>
        <fullName evidence="3">Putative Peptidase M16</fullName>
    </submittedName>
</protein>
<dbReference type="EMBL" id="CABR01000076">
    <property type="protein sequence ID" value="CBI10227.1"/>
    <property type="molecule type" value="Genomic_DNA"/>
</dbReference>
<dbReference type="GO" id="GO:0046872">
    <property type="term" value="F:metal ion binding"/>
    <property type="evidence" value="ECO:0007669"/>
    <property type="project" value="InterPro"/>
</dbReference>
<proteinExistence type="predicted"/>
<dbReference type="Pfam" id="PF00675">
    <property type="entry name" value="Peptidase_M16"/>
    <property type="match status" value="1"/>
</dbReference>
<feature type="domain" description="Peptidase M16 N-terminal" evidence="1">
    <location>
        <begin position="44"/>
        <end position="167"/>
    </location>
</feature>
<dbReference type="InterPro" id="IPR011765">
    <property type="entry name" value="Pept_M16_N"/>
</dbReference>
<reference evidence="3" key="1">
    <citation type="submission" date="2009-10" db="EMBL/GenBank/DDBJ databases">
        <title>Diversity of trophic interactions inside an arsenic-rich microbial ecosystem.</title>
        <authorList>
            <person name="Bertin P.N."/>
            <person name="Heinrich-Salmeron A."/>
            <person name="Pelletier E."/>
            <person name="Goulhen-Chollet F."/>
            <person name="Arsene-Ploetze F."/>
            <person name="Gallien S."/>
            <person name="Calteau A."/>
            <person name="Vallenet D."/>
            <person name="Casiot C."/>
            <person name="Chane-Woon-Ming B."/>
            <person name="Giloteaux L."/>
            <person name="Barakat M."/>
            <person name="Bonnefoy V."/>
            <person name="Bruneel O."/>
            <person name="Chandler M."/>
            <person name="Cleiss J."/>
            <person name="Duran R."/>
            <person name="Elbaz-Poulichet F."/>
            <person name="Fonknechten N."/>
            <person name="Lauga B."/>
            <person name="Mornico D."/>
            <person name="Ortet P."/>
            <person name="Schaeffer C."/>
            <person name="Siguier P."/>
            <person name="Alexander Thil Smith A."/>
            <person name="Van Dorsselaer A."/>
            <person name="Weissenbach J."/>
            <person name="Medigue C."/>
            <person name="Le Paslier D."/>
        </authorList>
    </citation>
    <scope>NUCLEOTIDE SEQUENCE</scope>
</reference>
<dbReference type="SUPFAM" id="SSF63411">
    <property type="entry name" value="LuxS/MPP-like metallohydrolase"/>
    <property type="match status" value="2"/>
</dbReference>
<dbReference type="Gene3D" id="3.30.830.10">
    <property type="entry name" value="Metalloenzyme, LuxS/M16 peptidase-like"/>
    <property type="match status" value="2"/>
</dbReference>
<comment type="caution">
    <text evidence="3">The sequence shown here is derived from an EMBL/GenBank/DDBJ whole genome shotgun (WGS) entry which is preliminary data.</text>
</comment>
<dbReference type="PANTHER" id="PTHR11851">
    <property type="entry name" value="METALLOPROTEASE"/>
    <property type="match status" value="1"/>
</dbReference>
<gene>
    <name evidence="3" type="ORF">CARN7_0994</name>
</gene>
<name>E6QSK5_9ZZZZ</name>
<dbReference type="InterPro" id="IPR011249">
    <property type="entry name" value="Metalloenz_LuxS/M16"/>
</dbReference>
<accession>E6QSK5</accession>
<evidence type="ECO:0000259" key="1">
    <source>
        <dbReference type="Pfam" id="PF00675"/>
    </source>
</evidence>
<evidence type="ECO:0000313" key="3">
    <source>
        <dbReference type="EMBL" id="CBI10227.1"/>
    </source>
</evidence>